<dbReference type="AlphaFoldDB" id="A0AAN8NIM5"/>
<accession>A0AAN8NIM5</accession>
<evidence type="ECO:0000313" key="2">
    <source>
        <dbReference type="Proteomes" id="UP001372834"/>
    </source>
</evidence>
<sequence>MKELFESSFKEAFLCDTEQNDSVESKSRDGEHGKRGFEVQDICLIYFENRDTIRLEVIRIERSCTVKINNNI</sequence>
<protein>
    <submittedName>
        <fullName evidence="1">Uncharacterized protein</fullName>
    </submittedName>
</protein>
<gene>
    <name evidence="1" type="ORF">RUM43_014926</name>
</gene>
<dbReference type="EMBL" id="JAWJWE010000046">
    <property type="protein sequence ID" value="KAK6616956.1"/>
    <property type="molecule type" value="Genomic_DNA"/>
</dbReference>
<name>A0AAN8NIM5_POLSC</name>
<comment type="caution">
    <text evidence="1">The sequence shown here is derived from an EMBL/GenBank/DDBJ whole genome shotgun (WGS) entry which is preliminary data.</text>
</comment>
<reference evidence="1 2" key="1">
    <citation type="submission" date="2023-10" db="EMBL/GenBank/DDBJ databases">
        <title>Genomes of two closely related lineages of the louse Polyplax serrata with different host specificities.</title>
        <authorList>
            <person name="Martinu J."/>
            <person name="Tarabai H."/>
            <person name="Stefka J."/>
            <person name="Hypsa V."/>
        </authorList>
    </citation>
    <scope>NUCLEOTIDE SEQUENCE [LARGE SCALE GENOMIC DNA]</scope>
    <source>
        <strain evidence="1">HR10_N</strain>
    </source>
</reference>
<dbReference type="Proteomes" id="UP001372834">
    <property type="component" value="Unassembled WGS sequence"/>
</dbReference>
<proteinExistence type="predicted"/>
<organism evidence="1 2">
    <name type="scientific">Polyplax serrata</name>
    <name type="common">Common mouse louse</name>
    <dbReference type="NCBI Taxonomy" id="468196"/>
    <lineage>
        <taxon>Eukaryota</taxon>
        <taxon>Metazoa</taxon>
        <taxon>Ecdysozoa</taxon>
        <taxon>Arthropoda</taxon>
        <taxon>Hexapoda</taxon>
        <taxon>Insecta</taxon>
        <taxon>Pterygota</taxon>
        <taxon>Neoptera</taxon>
        <taxon>Paraneoptera</taxon>
        <taxon>Psocodea</taxon>
        <taxon>Troctomorpha</taxon>
        <taxon>Phthiraptera</taxon>
        <taxon>Anoplura</taxon>
        <taxon>Polyplacidae</taxon>
        <taxon>Polyplax</taxon>
    </lineage>
</organism>
<evidence type="ECO:0000313" key="1">
    <source>
        <dbReference type="EMBL" id="KAK6616956.1"/>
    </source>
</evidence>